<feature type="non-terminal residue" evidence="1">
    <location>
        <position position="313"/>
    </location>
</feature>
<dbReference type="AlphaFoldDB" id="A0A1M2VTB4"/>
<evidence type="ECO:0008006" key="3">
    <source>
        <dbReference type="Google" id="ProtNLM"/>
    </source>
</evidence>
<protein>
    <recommendedName>
        <fullName evidence="3">Ricin B lectin domain-containing protein</fullName>
    </recommendedName>
</protein>
<evidence type="ECO:0000313" key="2">
    <source>
        <dbReference type="Proteomes" id="UP000184267"/>
    </source>
</evidence>
<gene>
    <name evidence="1" type="ORF">TRAPUB_12735</name>
</gene>
<name>A0A1M2VTB4_TRAPU</name>
<dbReference type="InterPro" id="IPR035992">
    <property type="entry name" value="Ricin_B-like_lectins"/>
</dbReference>
<dbReference type="EMBL" id="MNAD01000737">
    <property type="protein sequence ID" value="OJT10752.1"/>
    <property type="molecule type" value="Genomic_DNA"/>
</dbReference>
<dbReference type="Proteomes" id="UP000184267">
    <property type="component" value="Unassembled WGS sequence"/>
</dbReference>
<dbReference type="OMA" id="ELWYPSR"/>
<keyword evidence="2" id="KW-1185">Reference proteome</keyword>
<dbReference type="OrthoDB" id="2748724at2759"/>
<organism evidence="1 2">
    <name type="scientific">Trametes pubescens</name>
    <name type="common">White-rot fungus</name>
    <dbReference type="NCBI Taxonomy" id="154538"/>
    <lineage>
        <taxon>Eukaryota</taxon>
        <taxon>Fungi</taxon>
        <taxon>Dikarya</taxon>
        <taxon>Basidiomycota</taxon>
        <taxon>Agaricomycotina</taxon>
        <taxon>Agaricomycetes</taxon>
        <taxon>Polyporales</taxon>
        <taxon>Polyporaceae</taxon>
        <taxon>Trametes</taxon>
    </lineage>
</organism>
<evidence type="ECO:0000313" key="1">
    <source>
        <dbReference type="EMBL" id="OJT10752.1"/>
    </source>
</evidence>
<dbReference type="SUPFAM" id="SSF50370">
    <property type="entry name" value="Ricin B-like lectins"/>
    <property type="match status" value="2"/>
</dbReference>
<comment type="caution">
    <text evidence="1">The sequence shown here is derived from an EMBL/GenBank/DDBJ whole genome shotgun (WGS) entry which is preliminary data.</text>
</comment>
<proteinExistence type="predicted"/>
<sequence>MTAQIFTSDAVYILFNGHFGTVMEFYPLTGLVQAGHFNVNKPSSCQQWEFIPAEDGFIVRCSGRAEDSNRVYLNFEGDLRAGEPLRASSYPMVWHVTRDRGSDMIRLLFSNKFCVDLDNSRQSKIQLWSFRSDLQSELWYPSRRNLESFLQESAVDARDESWLGDTTTNDAQPHSASPGAPVPGALVLVNVKSDTVLSLACSTNLGKPIECKCYSKADTHKQHFNQLWTFVPSGAGFAVQSGMMTADGQALYLTIEGPAAANAAIVVKPYPTSWEVRRYETDRTETIGYRVYWPGTNLLVALEKEGSKAEGTP</sequence>
<reference evidence="1 2" key="1">
    <citation type="submission" date="2016-10" db="EMBL/GenBank/DDBJ databases">
        <title>Genome sequence of the basidiomycete white-rot fungus Trametes pubescens.</title>
        <authorList>
            <person name="Makela M.R."/>
            <person name="Granchi Z."/>
            <person name="Peng M."/>
            <person name="De Vries R.P."/>
            <person name="Grigoriev I."/>
            <person name="Riley R."/>
            <person name="Hilden K."/>
        </authorList>
    </citation>
    <scope>NUCLEOTIDE SEQUENCE [LARGE SCALE GENOMIC DNA]</scope>
    <source>
        <strain evidence="1 2">FBCC735</strain>
    </source>
</reference>
<dbReference type="Gene3D" id="2.80.10.50">
    <property type="match status" value="2"/>
</dbReference>
<accession>A0A1M2VTB4</accession>